<keyword evidence="2" id="KW-1185">Reference proteome</keyword>
<dbReference type="Proteomes" id="UP000219336">
    <property type="component" value="Unassembled WGS sequence"/>
</dbReference>
<proteinExistence type="predicted"/>
<dbReference type="GO" id="GO:0003677">
    <property type="term" value="F:DNA binding"/>
    <property type="evidence" value="ECO:0007669"/>
    <property type="project" value="InterPro"/>
</dbReference>
<reference evidence="2" key="1">
    <citation type="submission" date="2016-06" db="EMBL/GenBank/DDBJ databases">
        <authorList>
            <person name="Rodrigo-Torres L."/>
            <person name="Arahal R.D."/>
            <person name="Lucena T."/>
        </authorList>
    </citation>
    <scope>NUCLEOTIDE SEQUENCE [LARGE SCALE GENOMIC DNA]</scope>
    <source>
        <strain evidence="2">CECT8203</strain>
    </source>
</reference>
<dbReference type="GO" id="GO:0006274">
    <property type="term" value="P:DNA replication termination"/>
    <property type="evidence" value="ECO:0007669"/>
    <property type="project" value="InterPro"/>
</dbReference>
<evidence type="ECO:0008006" key="3">
    <source>
        <dbReference type="Google" id="ProtNLM"/>
    </source>
</evidence>
<organism evidence="1 2">
    <name type="scientific">Vibrio thalassae</name>
    <dbReference type="NCBI Taxonomy" id="1243014"/>
    <lineage>
        <taxon>Bacteria</taxon>
        <taxon>Pseudomonadati</taxon>
        <taxon>Pseudomonadota</taxon>
        <taxon>Gammaproteobacteria</taxon>
        <taxon>Vibrionales</taxon>
        <taxon>Vibrionaceae</taxon>
        <taxon>Vibrio</taxon>
    </lineage>
</organism>
<dbReference type="Gene3D" id="3.50.14.10">
    <property type="entry name" value="Replication terminator Tus, domain 1 superfamily/Replication terminator Tus"/>
    <property type="match status" value="1"/>
</dbReference>
<dbReference type="InterPro" id="IPR036381">
    <property type="entry name" value="Tus_dom1"/>
</dbReference>
<dbReference type="OrthoDB" id="5876805at2"/>
<gene>
    <name evidence="1" type="ORF">VTH8203_01531</name>
</gene>
<dbReference type="EMBL" id="OANU01000015">
    <property type="protein sequence ID" value="SNX47916.1"/>
    <property type="molecule type" value="Genomic_DNA"/>
</dbReference>
<accession>A0A240EHA3</accession>
<evidence type="ECO:0000313" key="1">
    <source>
        <dbReference type="EMBL" id="SNX47916.1"/>
    </source>
</evidence>
<dbReference type="RefSeq" id="WP_096993141.1">
    <property type="nucleotide sequence ID" value="NZ_JBHSII010000006.1"/>
</dbReference>
<evidence type="ECO:0000313" key="2">
    <source>
        <dbReference type="Proteomes" id="UP000219336"/>
    </source>
</evidence>
<name>A0A240EHA3_9VIBR</name>
<dbReference type="AlphaFoldDB" id="A0A240EHA3"/>
<sequence length="292" mass="33607">MASIYLKQKLIEHIEDLTLSNQHIYDSLTALNPVFKSIQSVPQFARGEALPSRIYPENIDMTYQEALSMSIFPQPVYREVLNLPKRYTGLIQFFGNESQCYDIHQAVLENSKKRKTLFKLLKQAAPASRKRAELSKSLMPDILIQTLHRKIPLVTPETYRVRSSWCESQSGLKRMKEEEALAFVHQYAAKGLDDWQLRSQELKIKTATNIYKKSTIRLHPQYVVASIVDGKSKHAPKKAHSPLILVSNNSKPIDFTSLEIYSKSEEEKKEHIVLEGYEPLIEGTCLVHRKIR</sequence>
<dbReference type="GO" id="GO:0005737">
    <property type="term" value="C:cytoplasm"/>
    <property type="evidence" value="ECO:0007669"/>
    <property type="project" value="InterPro"/>
</dbReference>
<protein>
    <recommendedName>
        <fullName evidence="3">DNA replication terminus site-binding protein</fullName>
    </recommendedName>
</protein>